<dbReference type="RefSeq" id="WP_379260087.1">
    <property type="nucleotide sequence ID" value="NZ_JBHUMJ010000002.1"/>
</dbReference>
<dbReference type="EMBL" id="JBHUMJ010000002">
    <property type="protein sequence ID" value="MFD2699208.1"/>
    <property type="molecule type" value="Genomic_DNA"/>
</dbReference>
<name>A0ABW5SJ60_9BACL</name>
<organism evidence="3 4">
    <name type="scientific">Paenibacillus shunpengii</name>
    <dbReference type="NCBI Taxonomy" id="2054424"/>
    <lineage>
        <taxon>Bacteria</taxon>
        <taxon>Bacillati</taxon>
        <taxon>Bacillota</taxon>
        <taxon>Bacilli</taxon>
        <taxon>Bacillales</taxon>
        <taxon>Paenibacillaceae</taxon>
        <taxon>Paenibacillus</taxon>
    </lineage>
</organism>
<accession>A0ABW5SJ60</accession>
<dbReference type="Proteomes" id="UP001597540">
    <property type="component" value="Unassembled WGS sequence"/>
</dbReference>
<reference evidence="4" key="1">
    <citation type="journal article" date="2019" name="Int. J. Syst. Evol. Microbiol.">
        <title>The Global Catalogue of Microorganisms (GCM) 10K type strain sequencing project: providing services to taxonomists for standard genome sequencing and annotation.</title>
        <authorList>
            <consortium name="The Broad Institute Genomics Platform"/>
            <consortium name="The Broad Institute Genome Sequencing Center for Infectious Disease"/>
            <person name="Wu L."/>
            <person name="Ma J."/>
        </authorList>
    </citation>
    <scope>NUCLEOTIDE SEQUENCE [LARGE SCALE GENOMIC DNA]</scope>
    <source>
        <strain evidence="4">KCTC 33849</strain>
    </source>
</reference>
<evidence type="ECO:0000256" key="1">
    <source>
        <dbReference type="ARBA" id="ARBA00006964"/>
    </source>
</evidence>
<evidence type="ECO:0000313" key="3">
    <source>
        <dbReference type="EMBL" id="MFD2699208.1"/>
    </source>
</evidence>
<proteinExistence type="inferred from homology"/>
<dbReference type="InterPro" id="IPR002678">
    <property type="entry name" value="DUF34/NIF3"/>
</dbReference>
<protein>
    <recommendedName>
        <fullName evidence="2">GTP cyclohydrolase 1 type 2 homolog</fullName>
    </recommendedName>
</protein>
<evidence type="ECO:0000313" key="4">
    <source>
        <dbReference type="Proteomes" id="UP001597540"/>
    </source>
</evidence>
<keyword evidence="4" id="KW-1185">Reference proteome</keyword>
<dbReference type="SUPFAM" id="SSF102705">
    <property type="entry name" value="NIF3 (NGG1p interacting factor 3)-like"/>
    <property type="match status" value="1"/>
</dbReference>
<dbReference type="Gene3D" id="3.40.1390.30">
    <property type="entry name" value="NIF3 (NGG1p interacting factor 3)-like"/>
    <property type="match status" value="2"/>
</dbReference>
<dbReference type="Pfam" id="PF01784">
    <property type="entry name" value="DUF34_NIF3"/>
    <property type="match status" value="1"/>
</dbReference>
<comment type="caution">
    <text evidence="3">The sequence shown here is derived from an EMBL/GenBank/DDBJ whole genome shotgun (WGS) entry which is preliminary data.</text>
</comment>
<dbReference type="InterPro" id="IPR036069">
    <property type="entry name" value="DUF34/NIF3_sf"/>
</dbReference>
<comment type="similarity">
    <text evidence="1">Belongs to the GTP cyclohydrolase I type 2/NIF3 family.</text>
</comment>
<gene>
    <name evidence="3" type="ORF">ACFSVM_01885</name>
</gene>
<evidence type="ECO:0000256" key="2">
    <source>
        <dbReference type="ARBA" id="ARBA00022112"/>
    </source>
</evidence>
<sequence length="269" mass="30059">MRILDVTVQDVIRSLEEPAGVLESTVDKIICGRSHELVQGIAVSFSATYEALNRAAELEANLFITHEGLFYSHHEGAHEMLKSDPVYQAKQALIEARHLTVYRFHDYPHRYTPDEITLGLIEAIGYDRYAIRHLSSASIIHLPSGQTVRQITEHLKAKLQLSHVRVIGNMDMICDRIGITVGYRGGGPHLIPMYENEQLQLIIAGEGPEWETPEYIRDASALGGSKSLILTGHAASEEPGMRRAADRIRQQFPNVPVHFIPVAPIFQVV</sequence>